<dbReference type="NCBIfam" id="TIGR01378">
    <property type="entry name" value="thi_PPkinase"/>
    <property type="match status" value="1"/>
</dbReference>
<dbReference type="SUPFAM" id="SSF63999">
    <property type="entry name" value="Thiamin pyrophosphokinase, catalytic domain"/>
    <property type="match status" value="1"/>
</dbReference>
<dbReference type="InterPro" id="IPR036759">
    <property type="entry name" value="TPK_catalytic_sf"/>
</dbReference>
<gene>
    <name evidence="6" type="ORF">METZ01_LOCUS451259</name>
</gene>
<evidence type="ECO:0000313" key="6">
    <source>
        <dbReference type="EMBL" id="SVD98405.1"/>
    </source>
</evidence>
<keyword evidence="1" id="KW-0808">Transferase</keyword>
<dbReference type="GO" id="GO:0016301">
    <property type="term" value="F:kinase activity"/>
    <property type="evidence" value="ECO:0007669"/>
    <property type="project" value="UniProtKB-KW"/>
</dbReference>
<dbReference type="EMBL" id="UINC01186263">
    <property type="protein sequence ID" value="SVD98405.1"/>
    <property type="molecule type" value="Genomic_DNA"/>
</dbReference>
<dbReference type="Pfam" id="PF04263">
    <property type="entry name" value="TPK_catalytic"/>
    <property type="match status" value="1"/>
</dbReference>
<keyword evidence="2" id="KW-0547">Nucleotide-binding</keyword>
<accession>A0A382ZTQ2</accession>
<dbReference type="PANTHER" id="PTHR41299">
    <property type="entry name" value="THIAMINE PYROPHOSPHOKINASE"/>
    <property type="match status" value="1"/>
</dbReference>
<evidence type="ECO:0000259" key="5">
    <source>
        <dbReference type="Pfam" id="PF04263"/>
    </source>
</evidence>
<sequence length="145" mass="16002">MHKTALILGNGEPPSRELLNQLIGGDTLLLCADGGADTARRYDLVPDYIVGDLDSLSRESSAGVDPTHIIRVDADNTGTDIQKVLRHAVDLGISEAVLLGFTGRRTDHLLWNLSVFKTFAEQIALRIVDEHCDLRLIGQRIRFRT</sequence>
<name>A0A382ZTQ2_9ZZZZ</name>
<dbReference type="GO" id="GO:0006772">
    <property type="term" value="P:thiamine metabolic process"/>
    <property type="evidence" value="ECO:0007669"/>
    <property type="project" value="InterPro"/>
</dbReference>
<dbReference type="AlphaFoldDB" id="A0A382ZTQ2"/>
<protein>
    <recommendedName>
        <fullName evidence="5">Thiamin pyrophosphokinase catalytic domain-containing protein</fullName>
    </recommendedName>
</protein>
<dbReference type="GO" id="GO:0004788">
    <property type="term" value="F:thiamine diphosphokinase activity"/>
    <property type="evidence" value="ECO:0007669"/>
    <property type="project" value="InterPro"/>
</dbReference>
<evidence type="ECO:0000256" key="1">
    <source>
        <dbReference type="ARBA" id="ARBA00022679"/>
    </source>
</evidence>
<dbReference type="GO" id="GO:0005524">
    <property type="term" value="F:ATP binding"/>
    <property type="evidence" value="ECO:0007669"/>
    <property type="project" value="UniProtKB-KW"/>
</dbReference>
<feature type="non-terminal residue" evidence="6">
    <location>
        <position position="145"/>
    </location>
</feature>
<evidence type="ECO:0000256" key="4">
    <source>
        <dbReference type="ARBA" id="ARBA00022840"/>
    </source>
</evidence>
<dbReference type="GO" id="GO:0009229">
    <property type="term" value="P:thiamine diphosphate biosynthetic process"/>
    <property type="evidence" value="ECO:0007669"/>
    <property type="project" value="InterPro"/>
</dbReference>
<feature type="domain" description="Thiamin pyrophosphokinase catalytic" evidence="5">
    <location>
        <begin position="20"/>
        <end position="119"/>
    </location>
</feature>
<dbReference type="InterPro" id="IPR007371">
    <property type="entry name" value="TPK_catalytic"/>
</dbReference>
<evidence type="ECO:0000256" key="2">
    <source>
        <dbReference type="ARBA" id="ARBA00022741"/>
    </source>
</evidence>
<dbReference type="InterPro" id="IPR053149">
    <property type="entry name" value="TPK"/>
</dbReference>
<keyword evidence="3" id="KW-0418">Kinase</keyword>
<keyword evidence="4" id="KW-0067">ATP-binding</keyword>
<dbReference type="PANTHER" id="PTHR41299:SF1">
    <property type="entry name" value="THIAMINE PYROPHOSPHOKINASE"/>
    <property type="match status" value="1"/>
</dbReference>
<evidence type="ECO:0000256" key="3">
    <source>
        <dbReference type="ARBA" id="ARBA00022777"/>
    </source>
</evidence>
<organism evidence="6">
    <name type="scientific">marine metagenome</name>
    <dbReference type="NCBI Taxonomy" id="408172"/>
    <lineage>
        <taxon>unclassified sequences</taxon>
        <taxon>metagenomes</taxon>
        <taxon>ecological metagenomes</taxon>
    </lineage>
</organism>
<reference evidence="6" key="1">
    <citation type="submission" date="2018-05" db="EMBL/GenBank/DDBJ databases">
        <authorList>
            <person name="Lanie J.A."/>
            <person name="Ng W.-L."/>
            <person name="Kazmierczak K.M."/>
            <person name="Andrzejewski T.M."/>
            <person name="Davidsen T.M."/>
            <person name="Wayne K.J."/>
            <person name="Tettelin H."/>
            <person name="Glass J.I."/>
            <person name="Rusch D."/>
            <person name="Podicherti R."/>
            <person name="Tsui H.-C.T."/>
            <person name="Winkler M.E."/>
        </authorList>
    </citation>
    <scope>NUCLEOTIDE SEQUENCE</scope>
</reference>
<dbReference type="InterPro" id="IPR006282">
    <property type="entry name" value="Thi_PPkinase"/>
</dbReference>
<dbReference type="Gene3D" id="3.40.50.10240">
    <property type="entry name" value="Thiamin pyrophosphokinase, catalytic domain"/>
    <property type="match status" value="1"/>
</dbReference>
<proteinExistence type="predicted"/>